<dbReference type="EMBL" id="CAJVCH010079323">
    <property type="protein sequence ID" value="CAG7721428.1"/>
    <property type="molecule type" value="Genomic_DNA"/>
</dbReference>
<gene>
    <name evidence="2" type="ORF">AFUS01_LOCUS10643</name>
</gene>
<evidence type="ECO:0000313" key="2">
    <source>
        <dbReference type="EMBL" id="CAG7721428.1"/>
    </source>
</evidence>
<feature type="domain" description="DOMON" evidence="1">
    <location>
        <begin position="202"/>
        <end position="331"/>
    </location>
</feature>
<dbReference type="InterPro" id="IPR042789">
    <property type="entry name" value="FRRS1L"/>
</dbReference>
<evidence type="ECO:0000313" key="3">
    <source>
        <dbReference type="Proteomes" id="UP000708208"/>
    </source>
</evidence>
<sequence length="441" mass="50685">RMAYTVPDTSRGFSNLDNETFFWTWNADDGPRPKVILFQLTIIHRVVGRDDIFWIVRLPPVIEFRTEFAWKRPDYADEKKYNCYEMALTIFSFKNFLIAPYTIHNHRFLKKSLAGSGTSTDNYEEPLDRVSDIDRLFPKTRHESIKFRGLPQLEKLNLSSKEYLPETRQVDGLPDEKRLYHQCFSGKRCLEDVPGCADSHRCRLLATYSRNHDYIRDYFRFELMANIPSGYGYVAVALSSDSNMGDDSVIECVVDSRGYTGIYMSFNSGYQNYRLSKASCTEISSGPLMGCNVTVVDGKLLCNFYRRNFIQVGGQIFDMLTVPYYIHRASGHKVTDFRGTPRRKSRVKRDITSSITSTVSADPDTDVAIGVDGNIGHHDIVLTTSKPMLLSDVDEVTLLVISYYTWKDELFRQTIDLLQFAPCHNRSKTRSFKLPCECELS</sequence>
<dbReference type="GO" id="GO:1900449">
    <property type="term" value="P:regulation of glutamate receptor signaling pathway"/>
    <property type="evidence" value="ECO:0007669"/>
    <property type="project" value="InterPro"/>
</dbReference>
<dbReference type="Proteomes" id="UP000708208">
    <property type="component" value="Unassembled WGS sequence"/>
</dbReference>
<feature type="non-terminal residue" evidence="2">
    <location>
        <position position="1"/>
    </location>
</feature>
<dbReference type="AlphaFoldDB" id="A0A8J2NV29"/>
<dbReference type="OrthoDB" id="6372137at2759"/>
<reference evidence="2" key="1">
    <citation type="submission" date="2021-06" db="EMBL/GenBank/DDBJ databases">
        <authorList>
            <person name="Hodson N. C."/>
            <person name="Mongue J. A."/>
            <person name="Jaron S. K."/>
        </authorList>
    </citation>
    <scope>NUCLEOTIDE SEQUENCE</scope>
</reference>
<dbReference type="InterPro" id="IPR005018">
    <property type="entry name" value="DOMON_domain"/>
</dbReference>
<dbReference type="PROSITE" id="PS50836">
    <property type="entry name" value="DOMON"/>
    <property type="match status" value="1"/>
</dbReference>
<name>A0A8J2NV29_9HEXA</name>
<accession>A0A8J2NV29</accession>
<dbReference type="Pfam" id="PF03351">
    <property type="entry name" value="DOMON"/>
    <property type="match status" value="1"/>
</dbReference>
<dbReference type="GO" id="GO:0099072">
    <property type="term" value="P:regulation of postsynaptic membrane neurotransmitter receptor levels"/>
    <property type="evidence" value="ECO:0007669"/>
    <property type="project" value="TreeGrafter"/>
</dbReference>
<organism evidence="2 3">
    <name type="scientific">Allacma fusca</name>
    <dbReference type="NCBI Taxonomy" id="39272"/>
    <lineage>
        <taxon>Eukaryota</taxon>
        <taxon>Metazoa</taxon>
        <taxon>Ecdysozoa</taxon>
        <taxon>Arthropoda</taxon>
        <taxon>Hexapoda</taxon>
        <taxon>Collembola</taxon>
        <taxon>Symphypleona</taxon>
        <taxon>Sminthuridae</taxon>
        <taxon>Allacma</taxon>
    </lineage>
</organism>
<protein>
    <recommendedName>
        <fullName evidence="1">DOMON domain-containing protein</fullName>
    </recommendedName>
</protein>
<dbReference type="PANTHER" id="PTHR46902">
    <property type="entry name" value="DOMON DOMAIN-CONTAINING PROTEIN FRRS1L"/>
    <property type="match status" value="1"/>
</dbReference>
<comment type="caution">
    <text evidence="2">The sequence shown here is derived from an EMBL/GenBank/DDBJ whole genome shotgun (WGS) entry which is preliminary data.</text>
</comment>
<dbReference type="PANTHER" id="PTHR46902:SF1">
    <property type="entry name" value="DOMON DOMAIN-CONTAINING PROTEIN FRRS1L"/>
    <property type="match status" value="1"/>
</dbReference>
<evidence type="ECO:0000259" key="1">
    <source>
        <dbReference type="PROSITE" id="PS50836"/>
    </source>
</evidence>
<keyword evidence="3" id="KW-1185">Reference proteome</keyword>
<proteinExistence type="predicted"/>